<evidence type="ECO:0000259" key="1">
    <source>
        <dbReference type="Pfam" id="PF00814"/>
    </source>
</evidence>
<evidence type="ECO:0000313" key="3">
    <source>
        <dbReference type="Proteomes" id="UP000236214"/>
    </source>
</evidence>
<reference evidence="2 3" key="1">
    <citation type="submission" date="2016-05" db="EMBL/GenBank/DDBJ databases">
        <title>Whole genome sequencing of Tetragenococcus halophilus subsp. halophilus NISL 7118.</title>
        <authorList>
            <person name="Shiwa Y."/>
            <person name="Nishimura I."/>
            <person name="Yoshikawa H."/>
            <person name="Koyama Y."/>
            <person name="Oguma T."/>
        </authorList>
    </citation>
    <scope>NUCLEOTIDE SEQUENCE [LARGE SCALE GENOMIC DNA]</scope>
    <source>
        <strain evidence="2 3">NISL 7118</strain>
    </source>
</reference>
<dbReference type="SUPFAM" id="SSF53067">
    <property type="entry name" value="Actin-like ATPase domain"/>
    <property type="match status" value="2"/>
</dbReference>
<proteinExistence type="predicted"/>
<dbReference type="PANTHER" id="PTHR11735:SF11">
    <property type="entry name" value="TRNA THREONYLCARBAMOYLADENOSINE BIOSYNTHESIS PROTEIN TSAB"/>
    <property type="match status" value="1"/>
</dbReference>
<sequence>MIKYVRILKEGNREMKVLAMDTSNPTMAVAIMEDREILGQLQTMVNKTHSKTLMPAIDFLMESVGLTPADLDRIAVAQGPGSYTGLRIGVTTAKTLANTLSIDLVGISSLKTIAANCINEHDWIVPLFDARRENVYAGVYQWKDRKLINILEDQHISLEHLLGQLKDQPCRFVGADVKKFQTQIAEKLPLAKINSITQWDYPNGVVLSQLAQDESPVRDIHQFLPNYLKRVEAEENWLKTHQNGVQNYVEKI</sequence>
<accession>A0A2H6CTZ7</accession>
<organism evidence="2 3">
    <name type="scientific">Tetragenococcus halophilus subsp. halophilus</name>
    <dbReference type="NCBI Taxonomy" id="1513897"/>
    <lineage>
        <taxon>Bacteria</taxon>
        <taxon>Bacillati</taxon>
        <taxon>Bacillota</taxon>
        <taxon>Bacilli</taxon>
        <taxon>Lactobacillales</taxon>
        <taxon>Enterococcaceae</taxon>
        <taxon>Tetragenococcus</taxon>
    </lineage>
</organism>
<evidence type="ECO:0000313" key="2">
    <source>
        <dbReference type="EMBL" id="GBD68457.1"/>
    </source>
</evidence>
<dbReference type="Gene3D" id="3.30.420.40">
    <property type="match status" value="2"/>
</dbReference>
<comment type="caution">
    <text evidence="2">The sequence shown here is derived from an EMBL/GenBank/DDBJ whole genome shotgun (WGS) entry which is preliminary data.</text>
</comment>
<dbReference type="Proteomes" id="UP000236214">
    <property type="component" value="Unassembled WGS sequence"/>
</dbReference>
<protein>
    <submittedName>
        <fullName evidence="2">Peptidase M22 family protein</fullName>
    </submittedName>
</protein>
<gene>
    <name evidence="2" type="ORF">TEHN7118_1263</name>
</gene>
<dbReference type="AlphaFoldDB" id="A0A2H6CTZ7"/>
<dbReference type="NCBIfam" id="TIGR03725">
    <property type="entry name" value="T6A_YeaZ"/>
    <property type="match status" value="1"/>
</dbReference>
<dbReference type="GO" id="GO:0002949">
    <property type="term" value="P:tRNA threonylcarbamoyladenosine modification"/>
    <property type="evidence" value="ECO:0007669"/>
    <property type="project" value="InterPro"/>
</dbReference>
<dbReference type="CDD" id="cd24032">
    <property type="entry name" value="ASKHA_NBD_TsaB"/>
    <property type="match status" value="1"/>
</dbReference>
<dbReference type="Pfam" id="PF00814">
    <property type="entry name" value="TsaD"/>
    <property type="match status" value="1"/>
</dbReference>
<feature type="domain" description="Gcp-like" evidence="1">
    <location>
        <begin position="45"/>
        <end position="237"/>
    </location>
</feature>
<dbReference type="InterPro" id="IPR000905">
    <property type="entry name" value="Gcp-like_dom"/>
</dbReference>
<name>A0A2H6CTZ7_TETHA</name>
<dbReference type="InterPro" id="IPR022496">
    <property type="entry name" value="T6A_TsaB"/>
</dbReference>
<dbReference type="EMBL" id="BDEC01000049">
    <property type="protein sequence ID" value="GBD68457.1"/>
    <property type="molecule type" value="Genomic_DNA"/>
</dbReference>
<keyword evidence="3" id="KW-1185">Reference proteome</keyword>
<dbReference type="InterPro" id="IPR043129">
    <property type="entry name" value="ATPase_NBD"/>
</dbReference>
<dbReference type="PANTHER" id="PTHR11735">
    <property type="entry name" value="TRNA N6-ADENOSINE THREONYLCARBAMOYLTRANSFERASE"/>
    <property type="match status" value="1"/>
</dbReference>
<dbReference type="GO" id="GO:0005829">
    <property type="term" value="C:cytosol"/>
    <property type="evidence" value="ECO:0007669"/>
    <property type="project" value="TreeGrafter"/>
</dbReference>